<reference evidence="9" key="1">
    <citation type="submission" date="2012-05" db="EMBL/GenBank/DDBJ databases">
        <title>Whole Genome Assembly of Lutzomyia longipalpis.</title>
        <authorList>
            <person name="Richards S."/>
            <person name="Qu C."/>
            <person name="Dillon R."/>
            <person name="Worley K."/>
            <person name="Scherer S."/>
            <person name="Batterton M."/>
            <person name="Taylor A."/>
            <person name="Hawes A."/>
            <person name="Hernandez B."/>
            <person name="Kovar C."/>
            <person name="Mandapat C."/>
            <person name="Pham C."/>
            <person name="Qu C."/>
            <person name="Jing C."/>
            <person name="Bess C."/>
            <person name="Bandaranaike D."/>
            <person name="Ngo D."/>
            <person name="Ongeri F."/>
            <person name="Arias F."/>
            <person name="Lara F."/>
            <person name="Weissenberger G."/>
            <person name="Kamau G."/>
            <person name="Han H."/>
            <person name="Shen H."/>
            <person name="Dinh H."/>
            <person name="Khalil I."/>
            <person name="Jones J."/>
            <person name="Shafer J."/>
            <person name="Jayaseelan J."/>
            <person name="Quiroz J."/>
            <person name="Blankenburg K."/>
            <person name="Nguyen L."/>
            <person name="Jackson L."/>
            <person name="Francisco L."/>
            <person name="Tang L.-Y."/>
            <person name="Pu L.-L."/>
            <person name="Perales L."/>
            <person name="Lorensuhewa L."/>
            <person name="Munidasa M."/>
            <person name="Coyle M."/>
            <person name="Taylor M."/>
            <person name="Puazo M."/>
            <person name="Firestine M."/>
            <person name="Scheel M."/>
            <person name="Javaid M."/>
            <person name="Wang M."/>
            <person name="Li M."/>
            <person name="Tabassum N."/>
            <person name="Saada N."/>
            <person name="Osuji N."/>
            <person name="Aqrawi P."/>
            <person name="Fu Q."/>
            <person name="Thornton R."/>
            <person name="Raj R."/>
            <person name="Goodspeed R."/>
            <person name="Mata R."/>
            <person name="Najjar R."/>
            <person name="Gubbala S."/>
            <person name="Lee S."/>
            <person name="Denson S."/>
            <person name="Patil S."/>
            <person name="Macmil S."/>
            <person name="Qi S."/>
            <person name="Matskevitch T."/>
            <person name="Palculict T."/>
            <person name="Mathew T."/>
            <person name="Vee V."/>
            <person name="Velamala V."/>
            <person name="Korchina V."/>
            <person name="Cai W."/>
            <person name="Liu W."/>
            <person name="Dai W."/>
            <person name="Zou X."/>
            <person name="Zhu Y."/>
            <person name="Zhang Y."/>
            <person name="Wu Y.-Q."/>
            <person name="Xin Y."/>
            <person name="Nazarath L."/>
            <person name="Kovar C."/>
            <person name="Han Y."/>
            <person name="Muzny D."/>
            <person name="Gibbs R."/>
        </authorList>
    </citation>
    <scope>NUCLEOTIDE SEQUENCE [LARGE SCALE GENOMIC DNA]</scope>
    <source>
        <strain evidence="9">Jacobina</strain>
    </source>
</reference>
<evidence type="ECO:0000256" key="1">
    <source>
        <dbReference type="ARBA" id="ARBA00004225"/>
    </source>
</evidence>
<accession>A0A1B0CK29</accession>
<evidence type="ECO:0000256" key="5">
    <source>
        <dbReference type="ARBA" id="ARBA00023136"/>
    </source>
</evidence>
<dbReference type="PANTHER" id="PTHR16296">
    <property type="entry name" value="UNCHARACTERIZED HYPOTHALAMUS PROTEIN HT007"/>
    <property type="match status" value="1"/>
</dbReference>
<feature type="transmembrane region" description="Helical" evidence="6">
    <location>
        <begin position="43"/>
        <end position="61"/>
    </location>
</feature>
<dbReference type="PANTHER" id="PTHR16296:SF2">
    <property type="entry name" value="TRANSMEMBRANE PROTEIN 126A"/>
    <property type="match status" value="1"/>
</dbReference>
<evidence type="ECO:0000256" key="4">
    <source>
        <dbReference type="ARBA" id="ARBA00023128"/>
    </source>
</evidence>
<dbReference type="InterPro" id="IPR009801">
    <property type="entry name" value="TMEM126"/>
</dbReference>
<dbReference type="VEuPathDB" id="VectorBase:LLOJ004966"/>
<dbReference type="GO" id="GO:0032981">
    <property type="term" value="P:mitochondrial respiratory chain complex I assembly"/>
    <property type="evidence" value="ECO:0007669"/>
    <property type="project" value="TreeGrafter"/>
</dbReference>
<evidence type="ECO:0000313" key="7">
    <source>
        <dbReference type="EMBL" id="MBC1170549.1"/>
    </source>
</evidence>
<dbReference type="Proteomes" id="UP000092461">
    <property type="component" value="Unassembled WGS sequence"/>
</dbReference>
<feature type="transmembrane region" description="Helical" evidence="6">
    <location>
        <begin position="172"/>
        <end position="193"/>
    </location>
</feature>
<protein>
    <submittedName>
        <fullName evidence="7">Putative conserved plasma membrane protein</fullName>
    </submittedName>
</protein>
<dbReference type="VEuPathDB" id="VectorBase:LLONM1_009805"/>
<dbReference type="EMBL" id="AJWK01015666">
    <property type="status" value="NOT_ANNOTATED_CDS"/>
    <property type="molecule type" value="Genomic_DNA"/>
</dbReference>
<dbReference type="Pfam" id="PF07114">
    <property type="entry name" value="TMEM126"/>
    <property type="match status" value="1"/>
</dbReference>
<dbReference type="AlphaFoldDB" id="A0A1B0CK29"/>
<name>A0A1B0CK29_LUTLO</name>
<evidence type="ECO:0000256" key="3">
    <source>
        <dbReference type="ARBA" id="ARBA00022989"/>
    </source>
</evidence>
<dbReference type="EMBL" id="GITU01001846">
    <property type="protein sequence ID" value="MBC1170549.1"/>
    <property type="molecule type" value="Transcribed_RNA"/>
</dbReference>
<reference evidence="8" key="3">
    <citation type="submission" date="2020-05" db="UniProtKB">
        <authorList>
            <consortium name="EnsemblMetazoa"/>
        </authorList>
    </citation>
    <scope>IDENTIFICATION</scope>
    <source>
        <strain evidence="8">Jacobina</strain>
    </source>
</reference>
<keyword evidence="2 6" id="KW-0812">Transmembrane</keyword>
<evidence type="ECO:0000256" key="6">
    <source>
        <dbReference type="SAM" id="Phobius"/>
    </source>
</evidence>
<organism evidence="8 9">
    <name type="scientific">Lutzomyia longipalpis</name>
    <name type="common">Sand fly</name>
    <dbReference type="NCBI Taxonomy" id="7200"/>
    <lineage>
        <taxon>Eukaryota</taxon>
        <taxon>Metazoa</taxon>
        <taxon>Ecdysozoa</taxon>
        <taxon>Arthropoda</taxon>
        <taxon>Hexapoda</taxon>
        <taxon>Insecta</taxon>
        <taxon>Pterygota</taxon>
        <taxon>Neoptera</taxon>
        <taxon>Endopterygota</taxon>
        <taxon>Diptera</taxon>
        <taxon>Nematocera</taxon>
        <taxon>Psychodoidea</taxon>
        <taxon>Psychodidae</taxon>
        <taxon>Lutzomyia</taxon>
        <taxon>Lutzomyia</taxon>
    </lineage>
</organism>
<reference evidence="7" key="2">
    <citation type="journal article" date="2020" name="BMC">
        <title>Leishmania infection induces a limited differential gene expression in the sand fly midgut.</title>
        <authorList>
            <person name="Coutinho-Abreu I.V."/>
            <person name="Serafim T.D."/>
            <person name="Meneses C."/>
            <person name="Kamhawi S."/>
            <person name="Oliveira F."/>
            <person name="Valenzuela J.G."/>
        </authorList>
    </citation>
    <scope>NUCLEOTIDE SEQUENCE</scope>
    <source>
        <strain evidence="7">Jacobina</strain>
        <tissue evidence="7">Midgut</tissue>
    </source>
</reference>
<keyword evidence="4" id="KW-0496">Mitochondrion</keyword>
<feature type="transmembrane region" description="Helical" evidence="6">
    <location>
        <begin position="81"/>
        <end position="100"/>
    </location>
</feature>
<sequence length="216" mass="24637">MDFFVKIKKPFNPDEEETNSDENILKWQYDIISRWKNTTETLFLTKGPPSLGILGALSGIYIHNHYRTKLKLGSYGRATSYLPIVVLPALVAPLVHKMVVQTRILLSDYDCPVCLEVRGGLVHTSLAVIYPGLLAPLASFMYANRHFTYRIPSVTESPREVFKLWAKLTRPIATPLIGLLLANYFAAMYVTYAQIRDFHTIMMTVDKQISRLEEKL</sequence>
<comment type="subcellular location">
    <subcellularLocation>
        <location evidence="1">Mitochondrion membrane</location>
        <topology evidence="1">Multi-pass membrane protein</topology>
    </subcellularLocation>
</comment>
<feature type="transmembrane region" description="Helical" evidence="6">
    <location>
        <begin position="121"/>
        <end position="143"/>
    </location>
</feature>
<dbReference type="EnsemblMetazoa" id="LLOJ004966-RA">
    <property type="protein sequence ID" value="LLOJ004966-PA"/>
    <property type="gene ID" value="LLOJ004966"/>
</dbReference>
<evidence type="ECO:0000256" key="2">
    <source>
        <dbReference type="ARBA" id="ARBA00022692"/>
    </source>
</evidence>
<keyword evidence="3 6" id="KW-1133">Transmembrane helix</keyword>
<evidence type="ECO:0000313" key="8">
    <source>
        <dbReference type="EnsemblMetazoa" id="LLOJ004966-PA"/>
    </source>
</evidence>
<proteinExistence type="predicted"/>
<keyword evidence="9" id="KW-1185">Reference proteome</keyword>
<keyword evidence="5 6" id="KW-0472">Membrane</keyword>
<evidence type="ECO:0000313" key="9">
    <source>
        <dbReference type="Proteomes" id="UP000092461"/>
    </source>
</evidence>
<dbReference type="GO" id="GO:0031966">
    <property type="term" value="C:mitochondrial membrane"/>
    <property type="evidence" value="ECO:0007669"/>
    <property type="project" value="UniProtKB-SubCell"/>
</dbReference>